<dbReference type="RefSeq" id="WP_034178706.1">
    <property type="nucleotide sequence ID" value="NZ_CADEUW010000019.1"/>
</dbReference>
<feature type="domain" description="Alpha/beta hydrolase fold-3" evidence="2">
    <location>
        <begin position="89"/>
        <end position="296"/>
    </location>
</feature>
<dbReference type="InterPro" id="IPR050300">
    <property type="entry name" value="GDXG_lipolytic_enzyme"/>
</dbReference>
<evidence type="ECO:0000313" key="4">
    <source>
        <dbReference type="Proteomes" id="UP000298234"/>
    </source>
</evidence>
<evidence type="ECO:0000313" key="3">
    <source>
        <dbReference type="EMBL" id="TEU33666.1"/>
    </source>
</evidence>
<dbReference type="Gene3D" id="3.40.50.1820">
    <property type="entry name" value="alpha/beta hydrolase"/>
    <property type="match status" value="1"/>
</dbReference>
<keyword evidence="1 3" id="KW-0378">Hydrolase</keyword>
<accession>A0AAX2RCP9</accession>
<name>A0AAX2RCP9_BURCE</name>
<dbReference type="PANTHER" id="PTHR48081">
    <property type="entry name" value="AB HYDROLASE SUPERFAMILY PROTEIN C4A8.06C"/>
    <property type="match status" value="1"/>
</dbReference>
<dbReference type="EMBL" id="SNSQ01000082">
    <property type="protein sequence ID" value="TEU33666.1"/>
    <property type="molecule type" value="Genomic_DNA"/>
</dbReference>
<dbReference type="InterPro" id="IPR013094">
    <property type="entry name" value="AB_hydrolase_3"/>
</dbReference>
<gene>
    <name evidence="3" type="ORF">E3D37_40680</name>
</gene>
<evidence type="ECO:0000259" key="2">
    <source>
        <dbReference type="Pfam" id="PF07859"/>
    </source>
</evidence>
<dbReference type="SUPFAM" id="SSF53474">
    <property type="entry name" value="alpha/beta-Hydrolases"/>
    <property type="match status" value="1"/>
</dbReference>
<organism evidence="3 4">
    <name type="scientific">Burkholderia cepacia</name>
    <name type="common">Pseudomonas cepacia</name>
    <dbReference type="NCBI Taxonomy" id="292"/>
    <lineage>
        <taxon>Bacteria</taxon>
        <taxon>Pseudomonadati</taxon>
        <taxon>Pseudomonadota</taxon>
        <taxon>Betaproteobacteria</taxon>
        <taxon>Burkholderiales</taxon>
        <taxon>Burkholderiaceae</taxon>
        <taxon>Burkholderia</taxon>
        <taxon>Burkholderia cepacia complex</taxon>
    </lineage>
</organism>
<reference evidence="3 4" key="1">
    <citation type="submission" date="2019-03" db="EMBL/GenBank/DDBJ databases">
        <title>Burkholderia cepacia outbreak.</title>
        <authorList>
            <person name="Farzana R."/>
            <person name="Walsh T.R."/>
        </authorList>
    </citation>
    <scope>NUCLEOTIDE SEQUENCE [LARGE SCALE GENOMIC DNA]</scope>
    <source>
        <strain evidence="4">d13</strain>
    </source>
</reference>
<dbReference type="Proteomes" id="UP000298234">
    <property type="component" value="Unassembled WGS sequence"/>
</dbReference>
<sequence>MRNTIMPASLDPELAAIVSAARAASAPPPFSGTPEQARERMRRAIMAARERFPLPVVGAVEDALAEFDGARVPVRVYRPQDARPDLATVVFFHGGGFALGSVELMDDIARKLCRDMSVVVVSVEYRLAPEHPFPAAHDDALTATLWAIRNVAALGGDASRIAVAGESAGGNLAASSALTLRDRGVRLAAQLLVVPGVDLSRDISLIEAKRSDFPMLSPSDLRDISRLYMGANLAQAATFPPSPLHAADFTGLPPALIAVAGQDPLLEEGLVYAERLCAAGVPVQVHRFDDMFHPFFAFFDASAAARRASDEICHAFAAWLEQYALPVA</sequence>
<dbReference type="Pfam" id="PF07859">
    <property type="entry name" value="Abhydrolase_3"/>
    <property type="match status" value="1"/>
</dbReference>
<dbReference type="AlphaFoldDB" id="A0AAX2RCP9"/>
<dbReference type="GO" id="GO:0016787">
    <property type="term" value="F:hydrolase activity"/>
    <property type="evidence" value="ECO:0007669"/>
    <property type="project" value="UniProtKB-KW"/>
</dbReference>
<dbReference type="InterPro" id="IPR029058">
    <property type="entry name" value="AB_hydrolase_fold"/>
</dbReference>
<comment type="caution">
    <text evidence="3">The sequence shown here is derived from an EMBL/GenBank/DDBJ whole genome shotgun (WGS) entry which is preliminary data.</text>
</comment>
<protein>
    <submittedName>
        <fullName evidence="3">Alpha/beta hydrolase</fullName>
    </submittedName>
</protein>
<dbReference type="PANTHER" id="PTHR48081:SF8">
    <property type="entry name" value="ALPHA_BETA HYDROLASE FOLD-3 DOMAIN-CONTAINING PROTEIN-RELATED"/>
    <property type="match status" value="1"/>
</dbReference>
<evidence type="ECO:0000256" key="1">
    <source>
        <dbReference type="ARBA" id="ARBA00022801"/>
    </source>
</evidence>
<proteinExistence type="predicted"/>